<dbReference type="KEGG" id="loa:LOAG_06286"/>
<dbReference type="CTD" id="9943702"/>
<proteinExistence type="predicted"/>
<dbReference type="InParanoid" id="A0A1S0TZZ0"/>
<organism evidence="1">
    <name type="scientific">Loa loa</name>
    <name type="common">Eye worm</name>
    <name type="synonym">Filaria loa</name>
    <dbReference type="NCBI Taxonomy" id="7209"/>
    <lineage>
        <taxon>Eukaryota</taxon>
        <taxon>Metazoa</taxon>
        <taxon>Ecdysozoa</taxon>
        <taxon>Nematoda</taxon>
        <taxon>Chromadorea</taxon>
        <taxon>Rhabditida</taxon>
        <taxon>Spirurina</taxon>
        <taxon>Spiruromorpha</taxon>
        <taxon>Filarioidea</taxon>
        <taxon>Onchocercidae</taxon>
        <taxon>Loa</taxon>
    </lineage>
</organism>
<sequence>MDRPSGPGFSFSFTTFLHCNDQPPSPSSLPSPSLPSPIPLHLINSITIITITFRLQSKMTQTNFAQYLIKVIQADQPILCHSLVLTGRHSSQPD</sequence>
<reference evidence="1" key="1">
    <citation type="submission" date="2012-04" db="EMBL/GenBank/DDBJ databases">
        <title>The Genome Sequence of Loa loa.</title>
        <authorList>
            <consortium name="The Broad Institute Genome Sequencing Platform"/>
            <consortium name="Broad Institute Genome Sequencing Center for Infectious Disease"/>
            <person name="Nutman T.B."/>
            <person name="Fink D.L."/>
            <person name="Russ C."/>
            <person name="Young S."/>
            <person name="Zeng Q."/>
            <person name="Gargeya S."/>
            <person name="Alvarado L."/>
            <person name="Berlin A."/>
            <person name="Chapman S.B."/>
            <person name="Chen Z."/>
            <person name="Freedman E."/>
            <person name="Gellesch M."/>
            <person name="Goldberg J."/>
            <person name="Griggs A."/>
            <person name="Gujja S."/>
            <person name="Heilman E.R."/>
            <person name="Heiman D."/>
            <person name="Howarth C."/>
            <person name="Mehta T."/>
            <person name="Neiman D."/>
            <person name="Pearson M."/>
            <person name="Roberts A."/>
            <person name="Saif S."/>
            <person name="Shea T."/>
            <person name="Shenoy N."/>
            <person name="Sisk P."/>
            <person name="Stolte C."/>
            <person name="Sykes S."/>
            <person name="White J."/>
            <person name="Yandava C."/>
            <person name="Haas B."/>
            <person name="Henn M.R."/>
            <person name="Nusbaum C."/>
            <person name="Birren B."/>
        </authorList>
    </citation>
    <scope>NUCLEOTIDE SEQUENCE [LARGE SCALE GENOMIC DNA]</scope>
</reference>
<name>A0A1S0TZZ0_LOALO</name>
<dbReference type="AlphaFoldDB" id="A0A1S0TZZ0"/>
<dbReference type="RefSeq" id="XP_003141870.1">
    <property type="nucleotide sequence ID" value="XM_003141822.1"/>
</dbReference>
<dbReference type="GeneID" id="9943702"/>
<protein>
    <submittedName>
        <fullName evidence="1">Uncharacterized protein</fullName>
    </submittedName>
</protein>
<dbReference type="EMBL" id="JH712074">
    <property type="protein sequence ID" value="EFO22197.1"/>
    <property type="molecule type" value="Genomic_DNA"/>
</dbReference>
<gene>
    <name evidence="1" type="ORF">LOAG_06286</name>
</gene>
<accession>A0A1S0TZZ0</accession>
<evidence type="ECO:0000313" key="1">
    <source>
        <dbReference type="EMBL" id="EFO22197.1"/>
    </source>
</evidence>